<dbReference type="Proteomes" id="UP000263273">
    <property type="component" value="Unassembled WGS sequence"/>
</dbReference>
<dbReference type="InterPro" id="IPR006153">
    <property type="entry name" value="Cation/H_exchanger_TM"/>
</dbReference>
<evidence type="ECO:0000259" key="8">
    <source>
        <dbReference type="PROSITE" id="PS51201"/>
    </source>
</evidence>
<evidence type="ECO:0000256" key="6">
    <source>
        <dbReference type="ARBA" id="ARBA00023136"/>
    </source>
</evidence>
<dbReference type="Pfam" id="PF00999">
    <property type="entry name" value="Na_H_Exchanger"/>
    <property type="match status" value="1"/>
</dbReference>
<accession>A0A354YXS8</accession>
<dbReference type="InterPro" id="IPR006037">
    <property type="entry name" value="RCK_C"/>
</dbReference>
<organism evidence="10 11">
    <name type="scientific">Syntrophomonas wolfei</name>
    <dbReference type="NCBI Taxonomy" id="863"/>
    <lineage>
        <taxon>Bacteria</taxon>
        <taxon>Bacillati</taxon>
        <taxon>Bacillota</taxon>
        <taxon>Clostridia</taxon>
        <taxon>Eubacteriales</taxon>
        <taxon>Syntrophomonadaceae</taxon>
        <taxon>Syntrophomonas</taxon>
    </lineage>
</organism>
<evidence type="ECO:0000256" key="7">
    <source>
        <dbReference type="SAM" id="Phobius"/>
    </source>
</evidence>
<feature type="transmembrane region" description="Helical" evidence="7">
    <location>
        <begin position="344"/>
        <end position="364"/>
    </location>
</feature>
<name>A0A354YXS8_9FIRM</name>
<keyword evidence="4 7" id="KW-0812">Transmembrane</keyword>
<comment type="subcellular location">
    <subcellularLocation>
        <location evidence="1">Membrane</location>
        <topology evidence="1">Multi-pass membrane protein</topology>
    </subcellularLocation>
</comment>
<evidence type="ECO:0000256" key="4">
    <source>
        <dbReference type="ARBA" id="ARBA00022692"/>
    </source>
</evidence>
<evidence type="ECO:0000313" key="10">
    <source>
        <dbReference type="EMBL" id="HBK54014.1"/>
    </source>
</evidence>
<dbReference type="PANTHER" id="PTHR42751:SF3">
    <property type="entry name" value="SODIUM_GLUTAMATE SYMPORTER"/>
    <property type="match status" value="1"/>
</dbReference>
<dbReference type="Pfam" id="PF02080">
    <property type="entry name" value="TrkA_C"/>
    <property type="match status" value="1"/>
</dbReference>
<evidence type="ECO:0000256" key="5">
    <source>
        <dbReference type="ARBA" id="ARBA00022989"/>
    </source>
</evidence>
<dbReference type="AlphaFoldDB" id="A0A354YXS8"/>
<dbReference type="PROSITE" id="PS51201">
    <property type="entry name" value="RCK_N"/>
    <property type="match status" value="1"/>
</dbReference>
<evidence type="ECO:0000313" key="11">
    <source>
        <dbReference type="Proteomes" id="UP000263273"/>
    </source>
</evidence>
<dbReference type="Gene3D" id="3.40.50.720">
    <property type="entry name" value="NAD(P)-binding Rossmann-like Domain"/>
    <property type="match status" value="1"/>
</dbReference>
<dbReference type="SUPFAM" id="SSF116726">
    <property type="entry name" value="TrkA C-terminal domain-like"/>
    <property type="match status" value="1"/>
</dbReference>
<protein>
    <submittedName>
        <fullName evidence="10">Portal protein</fullName>
    </submittedName>
</protein>
<evidence type="ECO:0000259" key="9">
    <source>
        <dbReference type="PROSITE" id="PS51202"/>
    </source>
</evidence>
<dbReference type="GO" id="GO:0016020">
    <property type="term" value="C:membrane"/>
    <property type="evidence" value="ECO:0007669"/>
    <property type="project" value="UniProtKB-SubCell"/>
</dbReference>
<feature type="domain" description="RCK C-terminal" evidence="9">
    <location>
        <begin position="560"/>
        <end position="645"/>
    </location>
</feature>
<dbReference type="GO" id="GO:0015297">
    <property type="term" value="F:antiporter activity"/>
    <property type="evidence" value="ECO:0007669"/>
    <property type="project" value="InterPro"/>
</dbReference>
<dbReference type="STRING" id="378794.GCA_001570625_02658"/>
<keyword evidence="6 7" id="KW-0472">Membrane</keyword>
<dbReference type="InterPro" id="IPR038770">
    <property type="entry name" value="Na+/solute_symporter_sf"/>
</dbReference>
<feature type="domain" description="RCK N-terminal" evidence="8">
    <location>
        <begin position="400"/>
        <end position="517"/>
    </location>
</feature>
<dbReference type="RefSeq" id="WP_276619304.1">
    <property type="nucleotide sequence ID" value="NZ_DCDX01000088.1"/>
</dbReference>
<sequence length="650" mass="71431">MVFLAALVGGWIAERLRQSPVLGYILGGILVGPYVLGLVHDLELLQDFSEIGIILLMFTVGIDFSLSRLEKVKKIALLGGALQISGVVLLCTGACYLAGINLYQSFFLGCVAAMSSTMIVLRILGEQGESNSLHGQIMLGILIVQDLAVILMVSLLPELHQASLASIPQLIFPLLKSFLFILFIIYLAQKVSPLVFRQAAKGSNNDVFLILALTMGLGIASLSHALGLSVALGAFLAGLVISESEYTHEILGKINSMRDAFVILFFVAVGMLVDPLALLDNIHLLLILLAVIIPGKLFLLFLIVKFLSYHSRIAFLVGMGMAQTGEFSFVMAKLGLDEQLISSDIYNLILASSIISILLTPLFIRMAPLCYLKLSRTRVWQKLFPEADLEESEFDSSELQGHVILVGYGRVGKNIGQGLQQIGLNYIAIDYDYHSIRSLNEAGIPYIYGDASNEVVLAQARPDLARLAIVALPDLFSNRQATYNLLKLNPNLIILARAHNEWEKEILYQQGAAEVIQPEMEAGLQLMRYLILHLNLPLEEVDKYLETLYVKDHEAIIHKKDIIAKREKNLKVREFSVGPGSPFAGKKLIDSQIREKTGCNVVTIKKAGGEVLLNPSSKETLDRDDLVVVMGDSRQILKFAQLNGGELQHG</sequence>
<feature type="transmembrane region" description="Helical" evidence="7">
    <location>
        <begin position="76"/>
        <end position="100"/>
    </location>
</feature>
<dbReference type="Gene3D" id="1.20.1530.20">
    <property type="match status" value="1"/>
</dbReference>
<dbReference type="GO" id="GO:1902600">
    <property type="term" value="P:proton transmembrane transport"/>
    <property type="evidence" value="ECO:0007669"/>
    <property type="project" value="InterPro"/>
</dbReference>
<dbReference type="EMBL" id="DNZF01000192">
    <property type="protein sequence ID" value="HBK54014.1"/>
    <property type="molecule type" value="Genomic_DNA"/>
</dbReference>
<keyword evidence="5 7" id="KW-1133">Transmembrane helix</keyword>
<dbReference type="InterPro" id="IPR036291">
    <property type="entry name" value="NAD(P)-bd_dom_sf"/>
</dbReference>
<feature type="transmembrane region" description="Helical" evidence="7">
    <location>
        <begin position="51"/>
        <end position="69"/>
    </location>
</feature>
<gene>
    <name evidence="10" type="ORF">DDZ44_08775</name>
</gene>
<comment type="caution">
    <text evidence="10">The sequence shown here is derived from an EMBL/GenBank/DDBJ whole genome shotgun (WGS) entry which is preliminary data.</text>
</comment>
<evidence type="ECO:0000256" key="3">
    <source>
        <dbReference type="ARBA" id="ARBA00022448"/>
    </source>
</evidence>
<dbReference type="InterPro" id="IPR003148">
    <property type="entry name" value="RCK_N"/>
</dbReference>
<dbReference type="GO" id="GO:0006813">
    <property type="term" value="P:potassium ion transport"/>
    <property type="evidence" value="ECO:0007669"/>
    <property type="project" value="InterPro"/>
</dbReference>
<dbReference type="PROSITE" id="PS51202">
    <property type="entry name" value="RCK_C"/>
    <property type="match status" value="1"/>
</dbReference>
<dbReference type="PANTHER" id="PTHR42751">
    <property type="entry name" value="SODIUM/HYDROGEN EXCHANGER FAMILY/TRKA DOMAIN PROTEIN"/>
    <property type="match status" value="1"/>
</dbReference>
<comment type="similarity">
    <text evidence="2">Belongs to the monovalent cation:proton antiporter 2 (CPA2) transporter (TC 2.A.37) family.</text>
</comment>
<feature type="transmembrane region" description="Helical" evidence="7">
    <location>
        <begin position="286"/>
        <end position="307"/>
    </location>
</feature>
<feature type="transmembrane region" description="Helical" evidence="7">
    <location>
        <begin position="21"/>
        <end position="39"/>
    </location>
</feature>
<feature type="transmembrane region" description="Helical" evidence="7">
    <location>
        <begin position="261"/>
        <end position="279"/>
    </location>
</feature>
<feature type="transmembrane region" description="Helical" evidence="7">
    <location>
        <begin position="208"/>
        <end position="241"/>
    </location>
</feature>
<dbReference type="GO" id="GO:0008324">
    <property type="term" value="F:monoatomic cation transmembrane transporter activity"/>
    <property type="evidence" value="ECO:0007669"/>
    <property type="project" value="InterPro"/>
</dbReference>
<reference evidence="10 11" key="1">
    <citation type="journal article" date="2018" name="Nat. Biotechnol.">
        <title>A standardized bacterial taxonomy based on genome phylogeny substantially revises the tree of life.</title>
        <authorList>
            <person name="Parks D.H."/>
            <person name="Chuvochina M."/>
            <person name="Waite D.W."/>
            <person name="Rinke C."/>
            <person name="Skarshewski A."/>
            <person name="Chaumeil P.A."/>
            <person name="Hugenholtz P."/>
        </authorList>
    </citation>
    <scope>NUCLEOTIDE SEQUENCE [LARGE SCALE GENOMIC DNA]</scope>
    <source>
        <strain evidence="10">UBA10948</strain>
    </source>
</reference>
<evidence type="ECO:0000256" key="2">
    <source>
        <dbReference type="ARBA" id="ARBA00005551"/>
    </source>
</evidence>
<dbReference type="Pfam" id="PF02254">
    <property type="entry name" value="TrkA_N"/>
    <property type="match status" value="1"/>
</dbReference>
<evidence type="ECO:0000256" key="1">
    <source>
        <dbReference type="ARBA" id="ARBA00004141"/>
    </source>
</evidence>
<dbReference type="InterPro" id="IPR036721">
    <property type="entry name" value="RCK_C_sf"/>
</dbReference>
<feature type="transmembrane region" description="Helical" evidence="7">
    <location>
        <begin position="106"/>
        <end position="125"/>
    </location>
</feature>
<feature type="transmembrane region" description="Helical" evidence="7">
    <location>
        <begin position="137"/>
        <end position="155"/>
    </location>
</feature>
<dbReference type="SUPFAM" id="SSF51735">
    <property type="entry name" value="NAD(P)-binding Rossmann-fold domains"/>
    <property type="match status" value="1"/>
</dbReference>
<proteinExistence type="inferred from homology"/>
<feature type="transmembrane region" description="Helical" evidence="7">
    <location>
        <begin position="313"/>
        <end position="332"/>
    </location>
</feature>
<dbReference type="Gene3D" id="3.30.70.1450">
    <property type="entry name" value="Regulator of K+ conductance, C-terminal domain"/>
    <property type="match status" value="1"/>
</dbReference>
<keyword evidence="3" id="KW-0813">Transport</keyword>
<feature type="transmembrane region" description="Helical" evidence="7">
    <location>
        <begin position="167"/>
        <end position="188"/>
    </location>
</feature>